<dbReference type="SUPFAM" id="SSF102114">
    <property type="entry name" value="Radical SAM enzymes"/>
    <property type="match status" value="1"/>
</dbReference>
<feature type="domain" description="Radical SAM core" evidence="14">
    <location>
        <begin position="4"/>
        <end position="227"/>
    </location>
</feature>
<comment type="subunit">
    <text evidence="12">Monomer and homodimer.</text>
</comment>
<dbReference type="GO" id="GO:0051539">
    <property type="term" value="F:4 iron, 4 sulfur cluster binding"/>
    <property type="evidence" value="ECO:0007669"/>
    <property type="project" value="UniProtKB-UniRule"/>
</dbReference>
<evidence type="ECO:0000313" key="16">
    <source>
        <dbReference type="Proteomes" id="UP000824017"/>
    </source>
</evidence>
<dbReference type="HAMAP" id="MF_01225_B">
    <property type="entry name" value="MoaA_B"/>
    <property type="match status" value="1"/>
</dbReference>
<dbReference type="AlphaFoldDB" id="A0A9D2D952"/>
<keyword evidence="9 12" id="KW-0501">Molybdenum cofactor biosynthesis</keyword>
<evidence type="ECO:0000256" key="12">
    <source>
        <dbReference type="HAMAP-Rule" id="MF_01225"/>
    </source>
</evidence>
<feature type="binding site" evidence="12">
    <location>
        <position position="189"/>
    </location>
    <ligand>
        <name>S-adenosyl-L-methionine</name>
        <dbReference type="ChEBI" id="CHEBI:59789"/>
    </ligand>
</feature>
<feature type="binding site" evidence="12">
    <location>
        <position position="251"/>
    </location>
    <ligand>
        <name>[4Fe-4S] cluster</name>
        <dbReference type="ChEBI" id="CHEBI:49883"/>
        <label>2</label>
        <note>4Fe-4S-substrate</note>
    </ligand>
</feature>
<dbReference type="Proteomes" id="UP000824017">
    <property type="component" value="Unassembled WGS sequence"/>
</dbReference>
<evidence type="ECO:0000313" key="15">
    <source>
        <dbReference type="EMBL" id="HIZ12746.1"/>
    </source>
</evidence>
<feature type="binding site" evidence="12">
    <location>
        <position position="118"/>
    </location>
    <ligand>
        <name>S-adenosyl-L-methionine</name>
        <dbReference type="ChEBI" id="CHEBI:59789"/>
    </ligand>
</feature>
<keyword evidence="3 12" id="KW-0949">S-adenosyl-L-methionine</keyword>
<dbReference type="InterPro" id="IPR013483">
    <property type="entry name" value="MoaA"/>
</dbReference>
<feature type="binding site" evidence="12">
    <location>
        <position position="254"/>
    </location>
    <ligand>
        <name>[4Fe-4S] cluster</name>
        <dbReference type="ChEBI" id="CHEBI:49883"/>
        <label>2</label>
        <note>4Fe-4S-substrate</note>
    </ligand>
</feature>
<sequence length="342" mass="37654">MRDQFGRNIDYMRVSVTDRCNLRCVYCMPAEGVPYVSHQEILSFDEIVRICRIGAELGITKLKLTGGEPLVRKGLPELLKMLKKIPGIEQVTLTTNGTLLKGQINELVSSGLDSVNISMDTLDADKYREVTRGGSVEKVLEGLDAAAEFPELRVKVNCVPLKGADNEEYIRLALLAKEGKADVRFIEMMPIGMGKVFAGQRGEEIYSILEQAYGEAEGYNGHLGNGPAVYMQFPGFQKQVGFISAVSHQFCGSCNRVRLTSEGYLKPCLQYAGGTDLKALLRNGEDDDTIRREMKHTIYSKPAGHQFASAYGENAGEGERNTGNMNSEGGTFERKEMSRIGG</sequence>
<dbReference type="InterPro" id="IPR000385">
    <property type="entry name" value="MoaA_NifB_PqqE_Fe-S-bd_CS"/>
</dbReference>
<dbReference type="PANTHER" id="PTHR22960">
    <property type="entry name" value="MOLYBDOPTERIN COFACTOR SYNTHESIS PROTEIN A"/>
    <property type="match status" value="1"/>
</dbReference>
<name>A0A9D2D952_9FIRM</name>
<feature type="binding site" evidence="12">
    <location>
        <position position="268"/>
    </location>
    <ligand>
        <name>[4Fe-4S] cluster</name>
        <dbReference type="ChEBI" id="CHEBI:49883"/>
        <label>2</label>
        <note>4Fe-4S-substrate</note>
    </ligand>
</feature>
<keyword evidence="6 12" id="KW-0408">Iron</keyword>
<protein>
    <recommendedName>
        <fullName evidence="1 12">GTP 3',8-cyclase</fullName>
        <ecNumber evidence="1 12">4.1.99.22</ecNumber>
    </recommendedName>
    <alternativeName>
        <fullName evidence="12">Molybdenum cofactor biosynthesis protein A</fullName>
    </alternativeName>
</protein>
<comment type="catalytic activity">
    <reaction evidence="11 12">
        <text>GTP + AH2 + S-adenosyl-L-methionine = (8S)-3',8-cyclo-7,8-dihydroguanosine 5'-triphosphate + 5'-deoxyadenosine + L-methionine + A + H(+)</text>
        <dbReference type="Rhea" id="RHEA:49576"/>
        <dbReference type="ChEBI" id="CHEBI:13193"/>
        <dbReference type="ChEBI" id="CHEBI:15378"/>
        <dbReference type="ChEBI" id="CHEBI:17319"/>
        <dbReference type="ChEBI" id="CHEBI:17499"/>
        <dbReference type="ChEBI" id="CHEBI:37565"/>
        <dbReference type="ChEBI" id="CHEBI:57844"/>
        <dbReference type="ChEBI" id="CHEBI:59789"/>
        <dbReference type="ChEBI" id="CHEBI:131766"/>
        <dbReference type="EC" id="4.1.99.22"/>
    </reaction>
</comment>
<comment type="cofactor">
    <cofactor evidence="12">
        <name>[4Fe-4S] cluster</name>
        <dbReference type="ChEBI" id="CHEBI:49883"/>
    </cofactor>
    <text evidence="12">Binds 2 [4Fe-4S] clusters. Binds 1 [4Fe-4S] cluster coordinated with 3 cysteines and an exchangeable S-adenosyl-L-methionine and 1 [4Fe-4S] cluster coordinated with 3 cysteines and the GTP-derived substrate.</text>
</comment>
<reference evidence="15" key="1">
    <citation type="journal article" date="2021" name="PeerJ">
        <title>Extensive microbial diversity within the chicken gut microbiome revealed by metagenomics and culture.</title>
        <authorList>
            <person name="Gilroy R."/>
            <person name="Ravi A."/>
            <person name="Getino M."/>
            <person name="Pursley I."/>
            <person name="Horton D.L."/>
            <person name="Alikhan N.F."/>
            <person name="Baker D."/>
            <person name="Gharbi K."/>
            <person name="Hall N."/>
            <person name="Watson M."/>
            <person name="Adriaenssens E.M."/>
            <person name="Foster-Nyarko E."/>
            <person name="Jarju S."/>
            <person name="Secka A."/>
            <person name="Antonio M."/>
            <person name="Oren A."/>
            <person name="Chaudhuri R.R."/>
            <person name="La Ragione R."/>
            <person name="Hildebrand F."/>
            <person name="Pallen M.J."/>
        </authorList>
    </citation>
    <scope>NUCLEOTIDE SEQUENCE</scope>
    <source>
        <strain evidence="15">ChiGjej1B1-13045</strain>
    </source>
</reference>
<comment type="caution">
    <text evidence="15">The sequence shown here is derived from an EMBL/GenBank/DDBJ whole genome shotgun (WGS) entry which is preliminary data.</text>
</comment>
<dbReference type="InterPro" id="IPR050105">
    <property type="entry name" value="MoCo_biosynth_MoaA/MoaC"/>
</dbReference>
<feature type="binding site" evidence="12">
    <location>
        <position position="27"/>
    </location>
    <ligand>
        <name>[4Fe-4S] cluster</name>
        <dbReference type="ChEBI" id="CHEBI:49883"/>
        <label>1</label>
        <note>4Fe-4S-S-AdoMet</note>
    </ligand>
</feature>
<comment type="caution">
    <text evidence="12">Lacks conserved residue(s) required for the propagation of feature annotation.</text>
</comment>
<dbReference type="GO" id="GO:0061798">
    <property type="term" value="F:GTP 3',8'-cyclase activity"/>
    <property type="evidence" value="ECO:0007669"/>
    <property type="project" value="UniProtKB-UniRule"/>
</dbReference>
<dbReference type="SMART" id="SM00729">
    <property type="entry name" value="Elp3"/>
    <property type="match status" value="1"/>
</dbReference>
<keyword evidence="4 12" id="KW-0479">Metal-binding</keyword>
<feature type="binding site" evidence="12">
    <location>
        <begin position="256"/>
        <end position="258"/>
    </location>
    <ligand>
        <name>GTP</name>
        <dbReference type="ChEBI" id="CHEBI:37565"/>
    </ligand>
</feature>
<dbReference type="GO" id="GO:0005525">
    <property type="term" value="F:GTP binding"/>
    <property type="evidence" value="ECO:0007669"/>
    <property type="project" value="UniProtKB-UniRule"/>
</dbReference>
<keyword evidence="5 12" id="KW-0547">Nucleotide-binding</keyword>
<dbReference type="EC" id="4.1.99.22" evidence="1 12"/>
<dbReference type="GO" id="GO:1904047">
    <property type="term" value="F:S-adenosyl-L-methionine binding"/>
    <property type="evidence" value="ECO:0007669"/>
    <property type="project" value="UniProtKB-UniRule"/>
</dbReference>
<proteinExistence type="inferred from homology"/>
<evidence type="ECO:0000256" key="3">
    <source>
        <dbReference type="ARBA" id="ARBA00022691"/>
    </source>
</evidence>
<feature type="binding site" evidence="12">
    <location>
        <position position="26"/>
    </location>
    <ligand>
        <name>S-adenosyl-L-methionine</name>
        <dbReference type="ChEBI" id="CHEBI:59789"/>
    </ligand>
</feature>
<evidence type="ECO:0000256" key="5">
    <source>
        <dbReference type="ARBA" id="ARBA00022741"/>
    </source>
</evidence>
<dbReference type="SFLD" id="SFLDG01383">
    <property type="entry name" value="cyclic_pyranopterin_phosphate"/>
    <property type="match status" value="1"/>
</dbReference>
<dbReference type="SFLD" id="SFLDG01386">
    <property type="entry name" value="main_SPASM_domain-containing"/>
    <property type="match status" value="1"/>
</dbReference>
<feature type="binding site" evidence="12">
    <location>
        <position position="94"/>
    </location>
    <ligand>
        <name>GTP</name>
        <dbReference type="ChEBI" id="CHEBI:37565"/>
    </ligand>
</feature>
<evidence type="ECO:0000256" key="10">
    <source>
        <dbReference type="ARBA" id="ARBA00023239"/>
    </source>
</evidence>
<dbReference type="GO" id="GO:0006777">
    <property type="term" value="P:Mo-molybdopterin cofactor biosynthetic process"/>
    <property type="evidence" value="ECO:0007669"/>
    <property type="project" value="UniProtKB-UniRule"/>
</dbReference>
<dbReference type="SFLD" id="SFLDG01067">
    <property type="entry name" value="SPASM/twitch_domain_containing"/>
    <property type="match status" value="1"/>
</dbReference>
<dbReference type="Pfam" id="PF04055">
    <property type="entry name" value="Radical_SAM"/>
    <property type="match status" value="1"/>
</dbReference>
<feature type="binding site" evidence="12">
    <location>
        <position position="67"/>
    </location>
    <ligand>
        <name>S-adenosyl-L-methionine</name>
        <dbReference type="ChEBI" id="CHEBI:59789"/>
    </ligand>
</feature>
<reference evidence="15" key="2">
    <citation type="submission" date="2021-04" db="EMBL/GenBank/DDBJ databases">
        <authorList>
            <person name="Gilroy R."/>
        </authorList>
    </citation>
    <scope>NUCLEOTIDE SEQUENCE</scope>
    <source>
        <strain evidence="15">ChiGjej1B1-13045</strain>
    </source>
</reference>
<feature type="binding site" evidence="12">
    <location>
        <position position="24"/>
    </location>
    <ligand>
        <name>[4Fe-4S] cluster</name>
        <dbReference type="ChEBI" id="CHEBI:49883"/>
        <label>1</label>
        <note>4Fe-4S-S-AdoMet</note>
    </ligand>
</feature>
<evidence type="ECO:0000256" key="11">
    <source>
        <dbReference type="ARBA" id="ARBA00048697"/>
    </source>
</evidence>
<evidence type="ECO:0000256" key="6">
    <source>
        <dbReference type="ARBA" id="ARBA00023004"/>
    </source>
</evidence>
<evidence type="ECO:0000259" key="14">
    <source>
        <dbReference type="PROSITE" id="PS51918"/>
    </source>
</evidence>
<dbReference type="Pfam" id="PF06463">
    <property type="entry name" value="Mob_synth_C"/>
    <property type="match status" value="1"/>
</dbReference>
<dbReference type="InterPro" id="IPR007197">
    <property type="entry name" value="rSAM"/>
</dbReference>
<dbReference type="PROSITE" id="PS01305">
    <property type="entry name" value="MOAA_NIFB_PQQE"/>
    <property type="match status" value="1"/>
</dbReference>
<dbReference type="GO" id="GO:0046872">
    <property type="term" value="F:metal ion binding"/>
    <property type="evidence" value="ECO:0007669"/>
    <property type="project" value="UniProtKB-KW"/>
</dbReference>
<feature type="binding site" evidence="12">
    <location>
        <position position="155"/>
    </location>
    <ligand>
        <name>GTP</name>
        <dbReference type="ChEBI" id="CHEBI:37565"/>
    </ligand>
</feature>
<dbReference type="CDD" id="cd01335">
    <property type="entry name" value="Radical_SAM"/>
    <property type="match status" value="1"/>
</dbReference>
<dbReference type="Gene3D" id="3.20.20.70">
    <property type="entry name" value="Aldolase class I"/>
    <property type="match status" value="1"/>
</dbReference>
<evidence type="ECO:0000256" key="4">
    <source>
        <dbReference type="ARBA" id="ARBA00022723"/>
    </source>
</evidence>
<evidence type="ECO:0000256" key="8">
    <source>
        <dbReference type="ARBA" id="ARBA00023134"/>
    </source>
</evidence>
<keyword evidence="10 12" id="KW-0456">Lyase</keyword>
<dbReference type="CDD" id="cd21117">
    <property type="entry name" value="Twitch_MoaA"/>
    <property type="match status" value="1"/>
</dbReference>
<dbReference type="PANTHER" id="PTHR22960:SF0">
    <property type="entry name" value="MOLYBDENUM COFACTOR BIOSYNTHESIS PROTEIN 1"/>
    <property type="match status" value="1"/>
</dbReference>
<evidence type="ECO:0000256" key="1">
    <source>
        <dbReference type="ARBA" id="ARBA00012167"/>
    </source>
</evidence>
<dbReference type="NCBIfam" id="TIGR02666">
    <property type="entry name" value="moaA"/>
    <property type="match status" value="1"/>
</dbReference>
<keyword evidence="7 12" id="KW-0411">Iron-sulfur</keyword>
<organism evidence="15 16">
    <name type="scientific">Candidatus Mediterraneibacter stercorigallinarum</name>
    <dbReference type="NCBI Taxonomy" id="2838686"/>
    <lineage>
        <taxon>Bacteria</taxon>
        <taxon>Bacillati</taxon>
        <taxon>Bacillota</taxon>
        <taxon>Clostridia</taxon>
        <taxon>Lachnospirales</taxon>
        <taxon>Lachnospiraceae</taxon>
        <taxon>Mediterraneibacter</taxon>
    </lineage>
</organism>
<keyword evidence="8 12" id="KW-0342">GTP-binding</keyword>
<dbReference type="SFLD" id="SFLDS00029">
    <property type="entry name" value="Radical_SAM"/>
    <property type="match status" value="1"/>
</dbReference>
<dbReference type="GO" id="GO:0061799">
    <property type="term" value="F:cyclic pyranopterin monophosphate synthase activity"/>
    <property type="evidence" value="ECO:0007669"/>
    <property type="project" value="TreeGrafter"/>
</dbReference>
<keyword evidence="2 12" id="KW-0004">4Fe-4S</keyword>
<evidence type="ECO:0000256" key="2">
    <source>
        <dbReference type="ARBA" id="ARBA00022485"/>
    </source>
</evidence>
<feature type="region of interest" description="Disordered" evidence="13">
    <location>
        <begin position="313"/>
        <end position="342"/>
    </location>
</feature>
<dbReference type="InterPro" id="IPR013785">
    <property type="entry name" value="Aldolase_TIM"/>
</dbReference>
<dbReference type="PROSITE" id="PS51918">
    <property type="entry name" value="RADICAL_SAM"/>
    <property type="match status" value="1"/>
</dbReference>
<comment type="pathway">
    <text evidence="12">Cofactor biosynthesis; molybdopterin biosynthesis.</text>
</comment>
<comment type="function">
    <text evidence="12">Catalyzes the cyclization of GTP to (8S)-3',8-cyclo-7,8-dihydroguanosine 5'-triphosphate.</text>
</comment>
<comment type="similarity">
    <text evidence="12">Belongs to the radical SAM superfamily. MoaA family.</text>
</comment>
<evidence type="ECO:0000256" key="7">
    <source>
        <dbReference type="ARBA" id="ARBA00023014"/>
    </source>
</evidence>
<dbReference type="InterPro" id="IPR058240">
    <property type="entry name" value="rSAM_sf"/>
</dbReference>
<dbReference type="InterPro" id="IPR040064">
    <property type="entry name" value="MoaA-like"/>
</dbReference>
<feature type="compositionally biased region" description="Basic and acidic residues" evidence="13">
    <location>
        <begin position="331"/>
        <end position="342"/>
    </location>
</feature>
<feature type="binding site" evidence="12">
    <location>
        <position position="20"/>
    </location>
    <ligand>
        <name>[4Fe-4S] cluster</name>
        <dbReference type="ChEBI" id="CHEBI:49883"/>
        <label>1</label>
        <note>4Fe-4S-S-AdoMet</note>
    </ligand>
</feature>
<dbReference type="InterPro" id="IPR006638">
    <property type="entry name" value="Elp3/MiaA/NifB-like_rSAM"/>
</dbReference>
<feature type="binding site" evidence="12">
    <location>
        <position position="13"/>
    </location>
    <ligand>
        <name>GTP</name>
        <dbReference type="ChEBI" id="CHEBI:37565"/>
    </ligand>
</feature>
<gene>
    <name evidence="12 15" type="primary">moaA</name>
    <name evidence="15" type="ORF">H9817_02295</name>
</gene>
<evidence type="ECO:0000256" key="13">
    <source>
        <dbReference type="SAM" id="MobiDB-lite"/>
    </source>
</evidence>
<evidence type="ECO:0000256" key="9">
    <source>
        <dbReference type="ARBA" id="ARBA00023150"/>
    </source>
</evidence>
<dbReference type="InterPro" id="IPR010505">
    <property type="entry name" value="MoaA_twitch"/>
</dbReference>
<dbReference type="EMBL" id="DXCD01000063">
    <property type="protein sequence ID" value="HIZ12746.1"/>
    <property type="molecule type" value="Genomic_DNA"/>
</dbReference>
<accession>A0A9D2D952</accession>